<name>A0A292Q3Z7_9PEZI</name>
<dbReference type="Proteomes" id="UP001412239">
    <property type="component" value="Unassembled WGS sequence"/>
</dbReference>
<protein>
    <submittedName>
        <fullName evidence="3">Uncharacterized protein</fullName>
    </submittedName>
</protein>
<proteinExistence type="predicted"/>
<evidence type="ECO:0000256" key="2">
    <source>
        <dbReference type="SAM" id="SignalP"/>
    </source>
</evidence>
<dbReference type="EMBL" id="LN890958">
    <property type="protein sequence ID" value="CUS14526.1"/>
    <property type="molecule type" value="Genomic_DNA"/>
</dbReference>
<evidence type="ECO:0000313" key="3">
    <source>
        <dbReference type="EMBL" id="CUS14526.1"/>
    </source>
</evidence>
<keyword evidence="4" id="KW-1185">Reference proteome</keyword>
<feature type="chain" id="PRO_5012787511" evidence="2">
    <location>
        <begin position="17"/>
        <end position="255"/>
    </location>
</feature>
<feature type="region of interest" description="Disordered" evidence="1">
    <location>
        <begin position="191"/>
        <end position="255"/>
    </location>
</feature>
<reference evidence="3" key="1">
    <citation type="submission" date="2015-10" db="EMBL/GenBank/DDBJ databases">
        <authorList>
            <person name="Regsiter A."/>
            <person name="william w."/>
        </authorList>
    </citation>
    <scope>NUCLEOTIDE SEQUENCE</scope>
    <source>
        <strain evidence="3">Montdore</strain>
    </source>
</reference>
<feature type="signal peptide" evidence="2">
    <location>
        <begin position="1"/>
        <end position="16"/>
    </location>
</feature>
<evidence type="ECO:0000256" key="1">
    <source>
        <dbReference type="SAM" id="MobiDB-lite"/>
    </source>
</evidence>
<dbReference type="AlphaFoldDB" id="A0A292Q3Z7"/>
<sequence length="255" mass="29141">MVWCIYGNFPLCFCRALFVSLSSPPTQPPLPPRSVQHLYHRHTASLSKMSPKKIHTTRSVTRKKALDCLNEMIEVVCPASVHKITMAQLDFKEEFEGYHVRLECGPITWTIQMWENCSFRRLTLFTRDAIAPGGNNGLTEDGLTRDSIWEGHQCDELVERHRLGRLRELWWENGMRQSNEQEGALLENVVSQIPPGAPGHQTYNPLPFRSFQFESSTESPEEDGSDTDSPWETDFDESEEPEDEAIDEGEDGSQE</sequence>
<feature type="compositionally biased region" description="Acidic residues" evidence="1">
    <location>
        <begin position="219"/>
        <end position="255"/>
    </location>
</feature>
<gene>
    <name evidence="3" type="ORF">GSTUAT00001403001</name>
</gene>
<accession>A0A292Q3Z7</accession>
<evidence type="ECO:0000313" key="4">
    <source>
        <dbReference type="Proteomes" id="UP001412239"/>
    </source>
</evidence>
<organism evidence="3 4">
    <name type="scientific">Tuber aestivum</name>
    <name type="common">summer truffle</name>
    <dbReference type="NCBI Taxonomy" id="59557"/>
    <lineage>
        <taxon>Eukaryota</taxon>
        <taxon>Fungi</taxon>
        <taxon>Dikarya</taxon>
        <taxon>Ascomycota</taxon>
        <taxon>Pezizomycotina</taxon>
        <taxon>Pezizomycetes</taxon>
        <taxon>Pezizales</taxon>
        <taxon>Tuberaceae</taxon>
        <taxon>Tuber</taxon>
    </lineage>
</organism>
<keyword evidence="2" id="KW-0732">Signal</keyword>